<dbReference type="GO" id="GO:0098886">
    <property type="term" value="P:modification of dendritic spine"/>
    <property type="evidence" value="ECO:0007669"/>
    <property type="project" value="TreeGrafter"/>
</dbReference>
<proteinExistence type="inferred from homology"/>
<sequence length="176" mass="17889">MQARLARNIINAARRKSSSPKPLGPDGSRPFSPPPVGPPGLPQGCKAAAPQRARSVLAAPGSPSPSHKPPLTEGTCASPGVSRATWAEGRRLLLPPSPAGPSPTPKSPLPSPVVGARSPAKRYSSRSPTDSDVSIDSEDSGTKSPGIHSFNLCPRGWSGSLRLKAGGIPSGAPCTS</sequence>
<accession>A0A226MVU2</accession>
<dbReference type="EMBL" id="MCFN01000391">
    <property type="protein sequence ID" value="OXB59446.1"/>
    <property type="molecule type" value="Genomic_DNA"/>
</dbReference>
<dbReference type="GO" id="GO:0032233">
    <property type="term" value="P:positive regulation of actin filament bundle assembly"/>
    <property type="evidence" value="ECO:0007669"/>
    <property type="project" value="TreeGrafter"/>
</dbReference>
<dbReference type="Proteomes" id="UP000198323">
    <property type="component" value="Unassembled WGS sequence"/>
</dbReference>
<feature type="compositionally biased region" description="Low complexity" evidence="5">
    <location>
        <begin position="1"/>
        <end position="12"/>
    </location>
</feature>
<evidence type="ECO:0000256" key="1">
    <source>
        <dbReference type="ARBA" id="ARBA00004496"/>
    </source>
</evidence>
<gene>
    <name evidence="6" type="ORF">ASZ78_004805</name>
</gene>
<evidence type="ECO:0000256" key="4">
    <source>
        <dbReference type="ARBA" id="ARBA00038161"/>
    </source>
</evidence>
<dbReference type="InterPro" id="IPR051976">
    <property type="entry name" value="Synaptopodin_domain"/>
</dbReference>
<dbReference type="AlphaFoldDB" id="A0A226MVU2"/>
<evidence type="ECO:0000313" key="6">
    <source>
        <dbReference type="EMBL" id="OXB59446.1"/>
    </source>
</evidence>
<feature type="compositionally biased region" description="Pro residues" evidence="5">
    <location>
        <begin position="95"/>
        <end position="111"/>
    </location>
</feature>
<dbReference type="PANTHER" id="PTHR24217:SF13">
    <property type="entry name" value="SYNAPTOPODIN"/>
    <property type="match status" value="1"/>
</dbReference>
<organism evidence="6 7">
    <name type="scientific">Callipepla squamata</name>
    <name type="common">Scaled quail</name>
    <dbReference type="NCBI Taxonomy" id="9009"/>
    <lineage>
        <taxon>Eukaryota</taxon>
        <taxon>Metazoa</taxon>
        <taxon>Chordata</taxon>
        <taxon>Craniata</taxon>
        <taxon>Vertebrata</taxon>
        <taxon>Euteleostomi</taxon>
        <taxon>Archelosauria</taxon>
        <taxon>Archosauria</taxon>
        <taxon>Dinosauria</taxon>
        <taxon>Saurischia</taxon>
        <taxon>Theropoda</taxon>
        <taxon>Coelurosauria</taxon>
        <taxon>Aves</taxon>
        <taxon>Neognathae</taxon>
        <taxon>Galloanserae</taxon>
        <taxon>Galliformes</taxon>
        <taxon>Odontophoridae</taxon>
        <taxon>Callipepla</taxon>
    </lineage>
</organism>
<protein>
    <submittedName>
        <fullName evidence="6">Uncharacterized protein</fullName>
    </submittedName>
</protein>
<keyword evidence="3" id="KW-0597">Phosphoprotein</keyword>
<dbReference type="GO" id="GO:0003779">
    <property type="term" value="F:actin binding"/>
    <property type="evidence" value="ECO:0007669"/>
    <property type="project" value="TreeGrafter"/>
</dbReference>
<keyword evidence="7" id="KW-1185">Reference proteome</keyword>
<dbReference type="OrthoDB" id="8943025at2759"/>
<dbReference type="GO" id="GO:0097444">
    <property type="term" value="C:spine apparatus"/>
    <property type="evidence" value="ECO:0007669"/>
    <property type="project" value="TreeGrafter"/>
</dbReference>
<dbReference type="GO" id="GO:0030018">
    <property type="term" value="C:Z disc"/>
    <property type="evidence" value="ECO:0007669"/>
    <property type="project" value="TreeGrafter"/>
</dbReference>
<evidence type="ECO:0000256" key="2">
    <source>
        <dbReference type="ARBA" id="ARBA00022490"/>
    </source>
</evidence>
<dbReference type="STRING" id="9009.A0A226MVU2"/>
<dbReference type="GO" id="GO:1905355">
    <property type="term" value="P:spine apparatus assembly"/>
    <property type="evidence" value="ECO:0007669"/>
    <property type="project" value="TreeGrafter"/>
</dbReference>
<comment type="caution">
    <text evidence="6">The sequence shown here is derived from an EMBL/GenBank/DDBJ whole genome shotgun (WGS) entry which is preliminary data.</text>
</comment>
<reference evidence="6 7" key="1">
    <citation type="submission" date="2016-07" db="EMBL/GenBank/DDBJ databases">
        <title>Disparate Historic Effective Population Sizes Predicted by Modern Levels of Genome Diversity for the Scaled Quail (Callipepla squamata) and the Northern Bobwhite (Colinus virginianus): Inferences from First and Second Generation Draft Genome Assemblies for Sympatric New World Quail.</title>
        <authorList>
            <person name="Oldeschulte D.L."/>
            <person name="Halley Y.A."/>
            <person name="Bhattarai E.K."/>
            <person name="Brashear W.A."/>
            <person name="Hill J."/>
            <person name="Metz R.P."/>
            <person name="Johnson C.D."/>
            <person name="Rollins D."/>
            <person name="Peterson M.J."/>
            <person name="Bickhart D.M."/>
            <person name="Decker J.E."/>
            <person name="Seabury C.M."/>
        </authorList>
    </citation>
    <scope>NUCLEOTIDE SEQUENCE [LARGE SCALE GENOMIC DNA]</scope>
    <source>
        <strain evidence="6 7">Texas</strain>
        <tissue evidence="6">Leg muscle</tissue>
    </source>
</reference>
<dbReference type="GO" id="GO:0001725">
    <property type="term" value="C:stress fiber"/>
    <property type="evidence" value="ECO:0007669"/>
    <property type="project" value="TreeGrafter"/>
</dbReference>
<evidence type="ECO:0000313" key="7">
    <source>
        <dbReference type="Proteomes" id="UP000198323"/>
    </source>
</evidence>
<evidence type="ECO:0000256" key="5">
    <source>
        <dbReference type="SAM" id="MobiDB-lite"/>
    </source>
</evidence>
<comment type="similarity">
    <text evidence="4">Belongs to the synaptopodin family.</text>
</comment>
<comment type="subcellular location">
    <subcellularLocation>
        <location evidence="1">Cytoplasm</location>
    </subcellularLocation>
</comment>
<keyword evidence="2" id="KW-0963">Cytoplasm</keyword>
<evidence type="ECO:0000256" key="3">
    <source>
        <dbReference type="ARBA" id="ARBA00022553"/>
    </source>
</evidence>
<name>A0A226MVU2_CALSU</name>
<feature type="region of interest" description="Disordered" evidence="5">
    <location>
        <begin position="1"/>
        <end position="150"/>
    </location>
</feature>
<feature type="compositionally biased region" description="Pro residues" evidence="5">
    <location>
        <begin position="31"/>
        <end position="41"/>
    </location>
</feature>
<dbReference type="PANTHER" id="PTHR24217">
    <property type="entry name" value="PUTATIVE-RELATED"/>
    <property type="match status" value="1"/>
</dbReference>
<dbReference type="GO" id="GO:0005634">
    <property type="term" value="C:nucleus"/>
    <property type="evidence" value="ECO:0007669"/>
    <property type="project" value="TreeGrafter"/>
</dbReference>